<accession>A0AAV6H2D0</accession>
<feature type="compositionally biased region" description="Low complexity" evidence="9">
    <location>
        <begin position="501"/>
        <end position="512"/>
    </location>
</feature>
<dbReference type="SUPFAM" id="SSF46934">
    <property type="entry name" value="UBA-like"/>
    <property type="match status" value="1"/>
</dbReference>
<dbReference type="PANTHER" id="PTHR16308">
    <property type="entry name" value="UBIQUITIN ASSOCIATED PROTEIN 2-LIKE/LINGERER"/>
    <property type="match status" value="1"/>
</dbReference>
<feature type="compositionally biased region" description="Polar residues" evidence="9">
    <location>
        <begin position="362"/>
        <end position="376"/>
    </location>
</feature>
<dbReference type="GO" id="GO:0005634">
    <property type="term" value="C:nucleus"/>
    <property type="evidence" value="ECO:0007669"/>
    <property type="project" value="UniProtKB-SubCell"/>
</dbReference>
<reference evidence="11" key="1">
    <citation type="submission" date="2020-10" db="EMBL/GenBank/DDBJ databases">
        <title>Chromosome-scale genome assembly of the Allis shad, Alosa alosa.</title>
        <authorList>
            <person name="Margot Z."/>
            <person name="Christophe K."/>
            <person name="Cabau C."/>
            <person name="Louis A."/>
            <person name="Berthelot C."/>
            <person name="Parey E."/>
            <person name="Roest Crollius H."/>
            <person name="Montfort J."/>
            <person name="Robinson-Rechavi M."/>
            <person name="Bucao C."/>
            <person name="Bouchez O."/>
            <person name="Gislard M."/>
            <person name="Lluch J."/>
            <person name="Milhes M."/>
            <person name="Lampietro C."/>
            <person name="Lopez Roques C."/>
            <person name="Donnadieu C."/>
            <person name="Braasch I."/>
            <person name="Desvignes T."/>
            <person name="Postlethwait J."/>
            <person name="Bobe J."/>
            <person name="Guiguen Y."/>
        </authorList>
    </citation>
    <scope>NUCLEOTIDE SEQUENCE</scope>
    <source>
        <strain evidence="11">M-15738</strain>
        <tissue evidence="11">Blood</tissue>
    </source>
</reference>
<feature type="region of interest" description="Disordered" evidence="9">
    <location>
        <begin position="476"/>
        <end position="639"/>
    </location>
</feature>
<keyword evidence="8" id="KW-0539">Nucleus</keyword>
<dbReference type="CDD" id="cd14277">
    <property type="entry name" value="UBA_UBP2_like"/>
    <property type="match status" value="1"/>
</dbReference>
<dbReference type="GO" id="GO:0005737">
    <property type="term" value="C:cytoplasm"/>
    <property type="evidence" value="ECO:0007669"/>
    <property type="project" value="UniProtKB-SubCell"/>
</dbReference>
<feature type="region of interest" description="Disordered" evidence="9">
    <location>
        <begin position="885"/>
        <end position="921"/>
    </location>
</feature>
<dbReference type="InterPro" id="IPR015940">
    <property type="entry name" value="UBA"/>
</dbReference>
<feature type="compositionally biased region" description="Basic residues" evidence="9">
    <location>
        <begin position="429"/>
        <end position="438"/>
    </location>
</feature>
<keyword evidence="5" id="KW-0488">Methylation</keyword>
<feature type="region of interest" description="Disordered" evidence="9">
    <location>
        <begin position="94"/>
        <end position="205"/>
    </location>
</feature>
<sequence length="921" mass="96003">MMTALVNDPSGVNPSLSTHTSHQKQIQATAEQIRLAQMIYDKNDAEFEDKVKQLVEVTGRSQDECMVALHDCNEDVNRAINLLLEGVTDQSSWETVGKRRGLGKDGVSEPKDNREKRGERDTGRGRAAARRGRGGSRSREVESGGMESSSRRGRGRGVGGARGRGRGTGVSRFSSQGMGTFNPADYGSGSAHTDTGEGEVNGGGAGPWRNAVDDWAAEDWSEDLSETKVFTSSAALAGNTHLTSANSMDLCTLMSQTAEGAVDADPEPLGQSLVFTNSQHTQAHTRTATHSYAAAASSTGLSGASAVVAKVVHPEPVALETPSSGSLRRAEAPPSDVTTDTHTYTHAHFTSTGSTHTQTQTPSISCESKTSRTTAPTHIEVPPQPEPSAILSQHALQQSVATPEVSHPALPEGSSLGVTSGPETPAPLRHSRPPRRRPAPPSKIPSSAVEMPGSADVSGLNVQFGALDFASEPITMETTQPDSSSDSAQDPIPQNSLPPRSASDAMASSLDSVYPAPSRGLPNATVMPSNTQRVVSNTQDASPLTNGFSDVRTSSSNDTLKSDITLQSSAASPVTTPSHSVSMTAPSSTHVSGSAVSSSSSLTMPADAPMVSAPTGAPGLTPNGSARSTAPPSATPGKTLPPMMASQYIMSPGGLLPAYPQIYGYEDMQMMQSRMPVDYYGVTYPATTATMPGRDGVLASNPYSGETTKFGCGDSASPVPPTSLSSAPPPQAAVQQSQAVSGAQTQAQTQAQAFLSPPLPPGYSYPAMPYYPAMPGTFQYPLLMPANTKQPTQYAPYTGFDDLSQGAEFSKGYGGSAQTQPKGANSTGKGNSGVPDMSAYTKNQSYEKAGFHTATPPPFSLPSALGGATAYGHTPFLHILPAHQQPHSQMMQGVPGQRSQSSGLQQKSGKSSYSNSAYWAN</sequence>
<organism evidence="11 12">
    <name type="scientific">Alosa alosa</name>
    <name type="common">allis shad</name>
    <dbReference type="NCBI Taxonomy" id="278164"/>
    <lineage>
        <taxon>Eukaryota</taxon>
        <taxon>Metazoa</taxon>
        <taxon>Chordata</taxon>
        <taxon>Craniata</taxon>
        <taxon>Vertebrata</taxon>
        <taxon>Euteleostomi</taxon>
        <taxon>Actinopterygii</taxon>
        <taxon>Neopterygii</taxon>
        <taxon>Teleostei</taxon>
        <taxon>Clupei</taxon>
        <taxon>Clupeiformes</taxon>
        <taxon>Clupeoidei</taxon>
        <taxon>Clupeidae</taxon>
        <taxon>Alosa</taxon>
    </lineage>
</organism>
<feature type="compositionally biased region" description="Basic and acidic residues" evidence="9">
    <location>
        <begin position="102"/>
        <end position="124"/>
    </location>
</feature>
<dbReference type="GO" id="GO:0005694">
    <property type="term" value="C:chromosome"/>
    <property type="evidence" value="ECO:0007669"/>
    <property type="project" value="UniProtKB-SubCell"/>
</dbReference>
<dbReference type="Pfam" id="PF12478">
    <property type="entry name" value="UBAP2-Lig"/>
    <property type="match status" value="1"/>
</dbReference>
<dbReference type="FunFam" id="1.10.8.10:FF:000004">
    <property type="entry name" value="ubiquitin-associated protein 2-like isoform X1"/>
    <property type="match status" value="1"/>
</dbReference>
<evidence type="ECO:0000256" key="7">
    <source>
        <dbReference type="ARBA" id="ARBA00022553"/>
    </source>
</evidence>
<dbReference type="Proteomes" id="UP000823561">
    <property type="component" value="Chromosome 5"/>
</dbReference>
<dbReference type="PANTHER" id="PTHR16308:SF19">
    <property type="entry name" value="UBIQUITIN-ASSOCIATED PROTEIN 2"/>
    <property type="match status" value="1"/>
</dbReference>
<gene>
    <name evidence="11" type="ORF">AALO_G00068540</name>
</gene>
<keyword evidence="4" id="KW-0158">Chromosome</keyword>
<feature type="compositionally biased region" description="Polar residues" evidence="9">
    <location>
        <begin position="526"/>
        <end position="586"/>
    </location>
</feature>
<feature type="compositionally biased region" description="Low complexity" evidence="9">
    <location>
        <begin position="480"/>
        <end position="494"/>
    </location>
</feature>
<evidence type="ECO:0000256" key="1">
    <source>
        <dbReference type="ARBA" id="ARBA00004123"/>
    </source>
</evidence>
<evidence type="ECO:0000256" key="3">
    <source>
        <dbReference type="ARBA" id="ARBA00004496"/>
    </source>
</evidence>
<name>A0AAV6H2D0_9TELE</name>
<dbReference type="InterPro" id="IPR022166">
    <property type="entry name" value="UBAP2/Lig"/>
</dbReference>
<dbReference type="SMART" id="SM00165">
    <property type="entry name" value="UBA"/>
    <property type="match status" value="1"/>
</dbReference>
<evidence type="ECO:0000313" key="11">
    <source>
        <dbReference type="EMBL" id="KAG5281204.1"/>
    </source>
</evidence>
<feature type="compositionally biased region" description="Polar residues" evidence="9">
    <location>
        <begin position="622"/>
        <end position="632"/>
    </location>
</feature>
<comment type="caution">
    <text evidence="11">The sequence shown here is derived from an EMBL/GenBank/DDBJ whole genome shotgun (WGS) entry which is preliminary data.</text>
</comment>
<dbReference type="InterPro" id="IPR051833">
    <property type="entry name" value="TC-DDR_regulator"/>
</dbReference>
<evidence type="ECO:0000256" key="9">
    <source>
        <dbReference type="SAM" id="MobiDB-lite"/>
    </source>
</evidence>
<comment type="subcellular location">
    <subcellularLocation>
        <location evidence="2">Chromosome</location>
    </subcellularLocation>
    <subcellularLocation>
        <location evidence="3">Cytoplasm</location>
    </subcellularLocation>
    <subcellularLocation>
        <location evidence="1">Nucleus</location>
    </subcellularLocation>
</comment>
<feature type="compositionally biased region" description="Low complexity" evidence="9">
    <location>
        <begin position="722"/>
        <end position="755"/>
    </location>
</feature>
<dbReference type="AlphaFoldDB" id="A0AAV6H2D0"/>
<dbReference type="GO" id="GO:0061484">
    <property type="term" value="P:hematopoietic stem cell homeostasis"/>
    <property type="evidence" value="ECO:0007669"/>
    <property type="project" value="UniProtKB-ARBA"/>
</dbReference>
<evidence type="ECO:0000256" key="2">
    <source>
        <dbReference type="ARBA" id="ARBA00004286"/>
    </source>
</evidence>
<evidence type="ECO:0000259" key="10">
    <source>
        <dbReference type="SMART" id="SM00165"/>
    </source>
</evidence>
<feature type="region of interest" description="Disordered" evidence="9">
    <location>
        <begin position="318"/>
        <end position="455"/>
    </location>
</feature>
<proteinExistence type="predicted"/>
<feature type="compositionally biased region" description="Polar residues" evidence="9">
    <location>
        <begin position="10"/>
        <end position="23"/>
    </location>
</feature>
<keyword evidence="12" id="KW-1185">Reference proteome</keyword>
<feature type="compositionally biased region" description="Gly residues" evidence="9">
    <location>
        <begin position="156"/>
        <end position="168"/>
    </location>
</feature>
<evidence type="ECO:0000313" key="12">
    <source>
        <dbReference type="Proteomes" id="UP000823561"/>
    </source>
</evidence>
<keyword evidence="6" id="KW-0963">Cytoplasm</keyword>
<evidence type="ECO:0000256" key="6">
    <source>
        <dbReference type="ARBA" id="ARBA00022490"/>
    </source>
</evidence>
<feature type="region of interest" description="Disordered" evidence="9">
    <location>
        <begin position="1"/>
        <end position="23"/>
    </location>
</feature>
<keyword evidence="7" id="KW-0597">Phosphoprotein</keyword>
<feature type="region of interest" description="Disordered" evidence="9">
    <location>
        <begin position="808"/>
        <end position="839"/>
    </location>
</feature>
<feature type="compositionally biased region" description="Low complexity" evidence="9">
    <location>
        <begin position="587"/>
        <end position="601"/>
    </location>
</feature>
<feature type="compositionally biased region" description="Polar residues" evidence="9">
    <location>
        <begin position="816"/>
        <end position="829"/>
    </location>
</feature>
<dbReference type="EMBL" id="JADWDJ010000005">
    <property type="protein sequence ID" value="KAG5281204.1"/>
    <property type="molecule type" value="Genomic_DNA"/>
</dbReference>
<evidence type="ECO:0000256" key="5">
    <source>
        <dbReference type="ARBA" id="ARBA00022481"/>
    </source>
</evidence>
<evidence type="ECO:0000256" key="4">
    <source>
        <dbReference type="ARBA" id="ARBA00022454"/>
    </source>
</evidence>
<feature type="compositionally biased region" description="Low complexity" evidence="9">
    <location>
        <begin position="350"/>
        <end position="361"/>
    </location>
</feature>
<feature type="compositionally biased region" description="Polar residues" evidence="9">
    <location>
        <begin position="390"/>
        <end position="401"/>
    </location>
</feature>
<evidence type="ECO:0000256" key="8">
    <source>
        <dbReference type="ARBA" id="ARBA00023242"/>
    </source>
</evidence>
<feature type="compositionally biased region" description="Low complexity" evidence="9">
    <location>
        <begin position="896"/>
        <end position="914"/>
    </location>
</feature>
<dbReference type="InterPro" id="IPR009060">
    <property type="entry name" value="UBA-like_sf"/>
</dbReference>
<protein>
    <recommendedName>
        <fullName evidence="10">UBA domain-containing protein</fullName>
    </recommendedName>
</protein>
<feature type="compositionally biased region" description="Basic residues" evidence="9">
    <location>
        <begin position="127"/>
        <end position="136"/>
    </location>
</feature>
<feature type="region of interest" description="Disordered" evidence="9">
    <location>
        <begin position="709"/>
        <end position="755"/>
    </location>
</feature>
<feature type="domain" description="UBA" evidence="10">
    <location>
        <begin position="47"/>
        <end position="85"/>
    </location>
</feature>
<dbReference type="Gene3D" id="1.10.8.10">
    <property type="entry name" value="DNA helicase RuvA subunit, C-terminal domain"/>
    <property type="match status" value="1"/>
</dbReference>